<dbReference type="EMBL" id="NAEW01000004">
    <property type="protein sequence ID" value="OQM41866.1"/>
    <property type="molecule type" value="Genomic_DNA"/>
</dbReference>
<proteinExistence type="predicted"/>
<evidence type="ECO:0000313" key="1">
    <source>
        <dbReference type="EMBL" id="OQM41866.1"/>
    </source>
</evidence>
<comment type="caution">
    <text evidence="1">The sequence shown here is derived from an EMBL/GenBank/DDBJ whole genome shotgun (WGS) entry which is preliminary data.</text>
</comment>
<reference evidence="1 2" key="1">
    <citation type="submission" date="2017-03" db="EMBL/GenBank/DDBJ databases">
        <authorList>
            <person name="Afonso C.L."/>
            <person name="Miller P.J."/>
            <person name="Scott M.A."/>
            <person name="Spackman E."/>
            <person name="Goraichik I."/>
            <person name="Dimitrov K.M."/>
            <person name="Suarez D.L."/>
            <person name="Swayne D.E."/>
        </authorList>
    </citation>
    <scope>NUCLEOTIDE SEQUENCE [LARGE SCALE GENOMIC DNA]</scope>
    <source>
        <strain evidence="1 2">ATCC 51113</strain>
    </source>
</reference>
<dbReference type="RefSeq" id="WP_080859090.1">
    <property type="nucleotide sequence ID" value="NZ_CP077405.1"/>
</dbReference>
<dbReference type="Proteomes" id="UP000192573">
    <property type="component" value="Unassembled WGS sequence"/>
</dbReference>
<evidence type="ECO:0000313" key="2">
    <source>
        <dbReference type="Proteomes" id="UP000192573"/>
    </source>
</evidence>
<accession>A0A1V8NZK5</accession>
<organism evidence="1 2">
    <name type="scientific">Citrobacter braakii</name>
    <dbReference type="NCBI Taxonomy" id="57706"/>
    <lineage>
        <taxon>Bacteria</taxon>
        <taxon>Pseudomonadati</taxon>
        <taxon>Pseudomonadota</taxon>
        <taxon>Gammaproteobacteria</taxon>
        <taxon>Enterobacterales</taxon>
        <taxon>Enterobacteriaceae</taxon>
        <taxon>Citrobacter</taxon>
        <taxon>Citrobacter freundii complex</taxon>
    </lineage>
</organism>
<dbReference type="AlphaFoldDB" id="A0A1V8NZK5"/>
<gene>
    <name evidence="1" type="ORF">BZK42_09960</name>
</gene>
<protein>
    <submittedName>
        <fullName evidence="1">Uncharacterized protein</fullName>
    </submittedName>
</protein>
<sequence>MITFKDFKNKRAELKDNRHQYNELIRTSINNFIEVYINSLELPAESFQTEGYTHHPYVYVLDGNGHWANSFDELTIDKVNGATFELYTVIDDEPPIPRPMATRINVHVMDGKLVYVLLADNQNNNVSVTIDSSDDLNAFSEMVKQSIVLKIENEPLGKKTKADESVKLWD</sequence>
<name>A0A1V8NZK5_CITBR</name>